<evidence type="ECO:0000256" key="7">
    <source>
        <dbReference type="SAM" id="Phobius"/>
    </source>
</evidence>
<comment type="subcellular location">
    <subcellularLocation>
        <location evidence="1">Cell membrane</location>
        <topology evidence="1">Multi-pass membrane protein</topology>
    </subcellularLocation>
</comment>
<evidence type="ECO:0000313" key="11">
    <source>
        <dbReference type="Proteomes" id="UP001589738"/>
    </source>
</evidence>
<protein>
    <submittedName>
        <fullName evidence="10">Prepilin peptidase</fullName>
        <ecNumber evidence="10">3.4.23.-</ecNumber>
    </submittedName>
</protein>
<evidence type="ECO:0000256" key="5">
    <source>
        <dbReference type="ARBA" id="ARBA00022989"/>
    </source>
</evidence>
<feature type="transmembrane region" description="Helical" evidence="7">
    <location>
        <begin position="71"/>
        <end position="90"/>
    </location>
</feature>
<feature type="domain" description="Prepilin peptidase A24 N-terminal" evidence="9">
    <location>
        <begin position="10"/>
        <end position="90"/>
    </location>
</feature>
<sequence length="250" mass="27576">MYIFDLFIILFSLVFGSFFNVVAIRLLKKESISYPPSHCTSCNHRLGFFDLFPLFSYLFIKGRCRYCKEKISPLYPLGEAMTAIIFFVVYKEIGLTSELIPAILLSTLLILSVLTDIREKLILDVITLPSIVVLVIVRFFIGEEPFLTYLLGSVVGFGLLLLLAVVSKGGMGGGDIKLYAAIGVVLGPALTVMSLVLASFVGAIVGILLIALKIVKRKEPIAFGPSIMIGTLVAYLYGEEIWTWYSSLLL</sequence>
<reference evidence="10 11" key="1">
    <citation type="submission" date="2024-09" db="EMBL/GenBank/DDBJ databases">
        <authorList>
            <person name="Sun Q."/>
            <person name="Mori K."/>
        </authorList>
    </citation>
    <scope>NUCLEOTIDE SEQUENCE [LARGE SCALE GENOMIC DNA]</scope>
    <source>
        <strain evidence="10 11">CGMCC 1.9126</strain>
    </source>
</reference>
<feature type="transmembrane region" description="Helical" evidence="7">
    <location>
        <begin position="6"/>
        <end position="27"/>
    </location>
</feature>
<proteinExistence type="inferred from homology"/>
<dbReference type="RefSeq" id="WP_377057390.1">
    <property type="nucleotide sequence ID" value="NZ_JBHLUU010000005.1"/>
</dbReference>
<comment type="caution">
    <text evidence="10">The sequence shown here is derived from an EMBL/GenBank/DDBJ whole genome shotgun (WGS) entry which is preliminary data.</text>
</comment>
<dbReference type="Pfam" id="PF01478">
    <property type="entry name" value="Peptidase_A24"/>
    <property type="match status" value="1"/>
</dbReference>
<evidence type="ECO:0000313" key="10">
    <source>
        <dbReference type="EMBL" id="MFC0473845.1"/>
    </source>
</evidence>
<keyword evidence="6 7" id="KW-0472">Membrane</keyword>
<evidence type="ECO:0000256" key="1">
    <source>
        <dbReference type="ARBA" id="ARBA00004651"/>
    </source>
</evidence>
<evidence type="ECO:0000259" key="8">
    <source>
        <dbReference type="Pfam" id="PF01478"/>
    </source>
</evidence>
<feature type="transmembrane region" description="Helical" evidence="7">
    <location>
        <begin position="96"/>
        <end position="114"/>
    </location>
</feature>
<feature type="domain" description="Prepilin type IV endopeptidase peptidase" evidence="8">
    <location>
        <begin position="103"/>
        <end position="207"/>
    </location>
</feature>
<evidence type="ECO:0000256" key="6">
    <source>
        <dbReference type="ARBA" id="ARBA00023136"/>
    </source>
</evidence>
<dbReference type="GO" id="GO:0016787">
    <property type="term" value="F:hydrolase activity"/>
    <property type="evidence" value="ECO:0007669"/>
    <property type="project" value="UniProtKB-KW"/>
</dbReference>
<dbReference type="EC" id="3.4.23.-" evidence="10"/>
<accession>A0ABV6KLP7</accession>
<evidence type="ECO:0000256" key="3">
    <source>
        <dbReference type="ARBA" id="ARBA00022475"/>
    </source>
</evidence>
<organism evidence="10 11">
    <name type="scientific">Robertmurraya beringensis</name>
    <dbReference type="NCBI Taxonomy" id="641660"/>
    <lineage>
        <taxon>Bacteria</taxon>
        <taxon>Bacillati</taxon>
        <taxon>Bacillota</taxon>
        <taxon>Bacilli</taxon>
        <taxon>Bacillales</taxon>
        <taxon>Bacillaceae</taxon>
        <taxon>Robertmurraya</taxon>
    </lineage>
</organism>
<keyword evidence="4 7" id="KW-0812">Transmembrane</keyword>
<dbReference type="Gene3D" id="1.20.120.1220">
    <property type="match status" value="1"/>
</dbReference>
<dbReference type="Proteomes" id="UP001589738">
    <property type="component" value="Unassembled WGS sequence"/>
</dbReference>
<dbReference type="InterPro" id="IPR050882">
    <property type="entry name" value="Prepilin_peptidase/N-MTase"/>
</dbReference>
<keyword evidence="5 7" id="KW-1133">Transmembrane helix</keyword>
<name>A0ABV6KLP7_9BACI</name>
<keyword evidence="3" id="KW-1003">Cell membrane</keyword>
<feature type="transmembrane region" description="Helical" evidence="7">
    <location>
        <begin position="221"/>
        <end position="238"/>
    </location>
</feature>
<dbReference type="InterPro" id="IPR010627">
    <property type="entry name" value="Prepilin_pept_A24_N"/>
</dbReference>
<dbReference type="PANTHER" id="PTHR30487">
    <property type="entry name" value="TYPE 4 PREPILIN-LIKE PROTEINS LEADER PEPTIDE-PROCESSING ENZYME"/>
    <property type="match status" value="1"/>
</dbReference>
<dbReference type="PANTHER" id="PTHR30487:SF0">
    <property type="entry name" value="PREPILIN LEADER PEPTIDASE_N-METHYLTRANSFERASE-RELATED"/>
    <property type="match status" value="1"/>
</dbReference>
<comment type="similarity">
    <text evidence="2">Belongs to the peptidase A24 family.</text>
</comment>
<keyword evidence="10" id="KW-0378">Hydrolase</keyword>
<dbReference type="EMBL" id="JBHLUU010000005">
    <property type="protein sequence ID" value="MFC0473845.1"/>
    <property type="molecule type" value="Genomic_DNA"/>
</dbReference>
<evidence type="ECO:0000256" key="4">
    <source>
        <dbReference type="ARBA" id="ARBA00022692"/>
    </source>
</evidence>
<evidence type="ECO:0000259" key="9">
    <source>
        <dbReference type="Pfam" id="PF06750"/>
    </source>
</evidence>
<feature type="transmembrane region" description="Helical" evidence="7">
    <location>
        <begin position="121"/>
        <end position="141"/>
    </location>
</feature>
<evidence type="ECO:0000256" key="2">
    <source>
        <dbReference type="ARBA" id="ARBA00005801"/>
    </source>
</evidence>
<dbReference type="Pfam" id="PF06750">
    <property type="entry name" value="A24_N_bact"/>
    <property type="match status" value="1"/>
</dbReference>
<keyword evidence="11" id="KW-1185">Reference proteome</keyword>
<feature type="transmembrane region" description="Helical" evidence="7">
    <location>
        <begin position="178"/>
        <end position="209"/>
    </location>
</feature>
<gene>
    <name evidence="10" type="ORF">ACFFHF_00610</name>
</gene>
<feature type="transmembrane region" description="Helical" evidence="7">
    <location>
        <begin position="147"/>
        <end position="166"/>
    </location>
</feature>
<dbReference type="InterPro" id="IPR000045">
    <property type="entry name" value="Prepilin_IV_endopep_pep"/>
</dbReference>